<evidence type="ECO:0000259" key="5">
    <source>
        <dbReference type="SMART" id="SM00849"/>
    </source>
</evidence>
<dbReference type="PANTHER" id="PTHR46233:SF3">
    <property type="entry name" value="HYDROXYACYLGLUTATHIONE HYDROLASE GLOC"/>
    <property type="match status" value="1"/>
</dbReference>
<dbReference type="Gene3D" id="3.60.15.10">
    <property type="entry name" value="Ribonuclease Z/Hydroxyacylglutathione hydrolase-like"/>
    <property type="match status" value="1"/>
</dbReference>
<evidence type="ECO:0000313" key="6">
    <source>
        <dbReference type="EMBL" id="SVA43634.1"/>
    </source>
</evidence>
<dbReference type="InterPro" id="IPR001279">
    <property type="entry name" value="Metallo-B-lactamas"/>
</dbReference>
<gene>
    <name evidence="6" type="ORF">METZ01_LOCUS96488</name>
</gene>
<keyword evidence="3" id="KW-0378">Hydrolase</keyword>
<dbReference type="InterPro" id="IPR036866">
    <property type="entry name" value="RibonucZ/Hydroxyglut_hydro"/>
</dbReference>
<dbReference type="Pfam" id="PF00753">
    <property type="entry name" value="Lactamase_B"/>
    <property type="match status" value="1"/>
</dbReference>
<accession>A0A381VTN9</accession>
<keyword evidence="4" id="KW-0862">Zinc</keyword>
<dbReference type="SUPFAM" id="SSF56281">
    <property type="entry name" value="Metallo-hydrolase/oxidoreductase"/>
    <property type="match status" value="1"/>
</dbReference>
<name>A0A381VTN9_9ZZZZ</name>
<organism evidence="6">
    <name type="scientific">marine metagenome</name>
    <dbReference type="NCBI Taxonomy" id="408172"/>
    <lineage>
        <taxon>unclassified sequences</taxon>
        <taxon>metagenomes</taxon>
        <taxon>ecological metagenomes</taxon>
    </lineage>
</organism>
<dbReference type="PANTHER" id="PTHR46233">
    <property type="entry name" value="HYDROXYACYLGLUTATHIONE HYDROLASE GLOC"/>
    <property type="match status" value="1"/>
</dbReference>
<proteinExistence type="predicted"/>
<dbReference type="GO" id="GO:0016787">
    <property type="term" value="F:hydrolase activity"/>
    <property type="evidence" value="ECO:0007669"/>
    <property type="project" value="UniProtKB-KW"/>
</dbReference>
<dbReference type="AlphaFoldDB" id="A0A381VTN9"/>
<keyword evidence="2" id="KW-0479">Metal-binding</keyword>
<dbReference type="SMART" id="SM00849">
    <property type="entry name" value="Lactamase_B"/>
    <property type="match status" value="1"/>
</dbReference>
<protein>
    <recommendedName>
        <fullName evidence="5">Metallo-beta-lactamase domain-containing protein</fullName>
    </recommendedName>
</protein>
<evidence type="ECO:0000256" key="3">
    <source>
        <dbReference type="ARBA" id="ARBA00022801"/>
    </source>
</evidence>
<reference evidence="6" key="1">
    <citation type="submission" date="2018-05" db="EMBL/GenBank/DDBJ databases">
        <authorList>
            <person name="Lanie J.A."/>
            <person name="Ng W.-L."/>
            <person name="Kazmierczak K.M."/>
            <person name="Andrzejewski T.M."/>
            <person name="Davidsen T.M."/>
            <person name="Wayne K.J."/>
            <person name="Tettelin H."/>
            <person name="Glass J.I."/>
            <person name="Rusch D."/>
            <person name="Podicherti R."/>
            <person name="Tsui H.-C.T."/>
            <person name="Winkler M.E."/>
        </authorList>
    </citation>
    <scope>NUCLEOTIDE SEQUENCE</scope>
</reference>
<evidence type="ECO:0000256" key="2">
    <source>
        <dbReference type="ARBA" id="ARBA00022723"/>
    </source>
</evidence>
<dbReference type="InterPro" id="IPR051453">
    <property type="entry name" value="MBL_Glyoxalase_II"/>
</dbReference>
<evidence type="ECO:0000256" key="4">
    <source>
        <dbReference type="ARBA" id="ARBA00022833"/>
    </source>
</evidence>
<feature type="domain" description="Metallo-beta-lactamase" evidence="5">
    <location>
        <begin position="12"/>
        <end position="195"/>
    </location>
</feature>
<dbReference type="GO" id="GO:0046872">
    <property type="term" value="F:metal ion binding"/>
    <property type="evidence" value="ECO:0007669"/>
    <property type="project" value="UniProtKB-KW"/>
</dbReference>
<evidence type="ECO:0000256" key="1">
    <source>
        <dbReference type="ARBA" id="ARBA00001947"/>
    </source>
</evidence>
<dbReference type="EMBL" id="UINC01009744">
    <property type="protein sequence ID" value="SVA43634.1"/>
    <property type="molecule type" value="Genomic_DNA"/>
</dbReference>
<sequence>MFLKSYAVEPFFKNGFVLGCEKSLEGVVIDPGDEVSDLLTVIEREHLTIRYILLTHAHVDHITGVAKAKDALGAPILLHSDDHFLYKDAVQHGALFGLHVDELPPVDRFYSSPESLSFGEYDVVVHHTPGHCPGGVCLQVGKTDTPDCMLFVGDTLFAGSIGRTDLPGGDHATLINSIKEVLFAFEDEVEVYPGHGPKTTIGHERQTNPFLT</sequence>
<comment type="cofactor">
    <cofactor evidence="1">
        <name>Zn(2+)</name>
        <dbReference type="ChEBI" id="CHEBI:29105"/>
    </cofactor>
</comment>